<dbReference type="PANTHER" id="PTHR30055:SF234">
    <property type="entry name" value="HTH-TYPE TRANSCRIPTIONAL REGULATOR BETI"/>
    <property type="match status" value="1"/>
</dbReference>
<evidence type="ECO:0000256" key="3">
    <source>
        <dbReference type="ARBA" id="ARBA00023163"/>
    </source>
</evidence>
<keyword evidence="7" id="KW-1185">Reference proteome</keyword>
<name>L7L8Y7_9ACTN</name>
<dbReference type="STRING" id="1121927.GOHSU_08_00200"/>
<protein>
    <submittedName>
        <fullName evidence="6">Putative TetR family transcriptional regulator</fullName>
    </submittedName>
</protein>
<dbReference type="Pfam" id="PF00440">
    <property type="entry name" value="TetR_N"/>
    <property type="match status" value="1"/>
</dbReference>
<dbReference type="PROSITE" id="PS50977">
    <property type="entry name" value="HTH_TETR_2"/>
    <property type="match status" value="1"/>
</dbReference>
<dbReference type="InterPro" id="IPR050109">
    <property type="entry name" value="HTH-type_TetR-like_transc_reg"/>
</dbReference>
<dbReference type="GO" id="GO:0003700">
    <property type="term" value="F:DNA-binding transcription factor activity"/>
    <property type="evidence" value="ECO:0007669"/>
    <property type="project" value="TreeGrafter"/>
</dbReference>
<comment type="caution">
    <text evidence="6">The sequence shown here is derived from an EMBL/GenBank/DDBJ whole genome shotgun (WGS) entry which is preliminary data.</text>
</comment>
<evidence type="ECO:0000259" key="5">
    <source>
        <dbReference type="PROSITE" id="PS50977"/>
    </source>
</evidence>
<dbReference type="Proteomes" id="UP000053405">
    <property type="component" value="Unassembled WGS sequence"/>
</dbReference>
<reference evidence="6 7" key="1">
    <citation type="submission" date="2012-12" db="EMBL/GenBank/DDBJ databases">
        <title>Whole genome shotgun sequence of Gordonia hirsuta NBRC 16056.</title>
        <authorList>
            <person name="Isaki-Nakamura S."/>
            <person name="Hosoyama A."/>
            <person name="Tsuchikane K."/>
            <person name="Katsumata H."/>
            <person name="Baba S."/>
            <person name="Yamazaki S."/>
            <person name="Fujita N."/>
        </authorList>
    </citation>
    <scope>NUCLEOTIDE SEQUENCE [LARGE SCALE GENOMIC DNA]</scope>
    <source>
        <strain evidence="6 7">NBRC 16056</strain>
    </source>
</reference>
<proteinExistence type="predicted"/>
<sequence length="196" mass="21544">MTLSRKARVTTSPQEQEAAILAAAATEFTDAGVRQANMDTIAKSAGVSRSTLYRRFPSKDNLLIALANVTFERGMTELEDVIEGRTPREAVVEAFAHGAHMIATDPLLHRMVVDDTEIRTLTASMSGIFIDMVADRVSDSLRRAGATMPDDELRRAVEIHVRLVISYLEVPIADEAQRTPEAIRELAASFLAPMVY</sequence>
<feature type="domain" description="HTH tetR-type" evidence="5">
    <location>
        <begin position="14"/>
        <end position="74"/>
    </location>
</feature>
<keyword evidence="3" id="KW-0804">Transcription</keyword>
<dbReference type="PRINTS" id="PR00455">
    <property type="entry name" value="HTHTETR"/>
</dbReference>
<dbReference type="InterPro" id="IPR040611">
    <property type="entry name" value="AlkX_C"/>
</dbReference>
<dbReference type="AlphaFoldDB" id="L7L8Y7"/>
<dbReference type="GO" id="GO:0045892">
    <property type="term" value="P:negative regulation of DNA-templated transcription"/>
    <property type="evidence" value="ECO:0007669"/>
    <property type="project" value="UniProtKB-ARBA"/>
</dbReference>
<evidence type="ECO:0000256" key="1">
    <source>
        <dbReference type="ARBA" id="ARBA00023015"/>
    </source>
</evidence>
<dbReference type="GO" id="GO:0000976">
    <property type="term" value="F:transcription cis-regulatory region binding"/>
    <property type="evidence" value="ECO:0007669"/>
    <property type="project" value="TreeGrafter"/>
</dbReference>
<dbReference type="PANTHER" id="PTHR30055">
    <property type="entry name" value="HTH-TYPE TRANSCRIPTIONAL REGULATOR RUTR"/>
    <property type="match status" value="1"/>
</dbReference>
<dbReference type="RefSeq" id="WP_005936827.1">
    <property type="nucleotide sequence ID" value="NZ_ATVK01000043.1"/>
</dbReference>
<gene>
    <name evidence="6" type="ORF">GOHSU_08_00200</name>
</gene>
<dbReference type="eggNOG" id="COG1309">
    <property type="taxonomic scope" value="Bacteria"/>
</dbReference>
<dbReference type="Gene3D" id="1.10.357.10">
    <property type="entry name" value="Tetracycline Repressor, domain 2"/>
    <property type="match status" value="1"/>
</dbReference>
<dbReference type="InterPro" id="IPR001647">
    <property type="entry name" value="HTH_TetR"/>
</dbReference>
<dbReference type="Pfam" id="PF18556">
    <property type="entry name" value="TetR_C_35"/>
    <property type="match status" value="1"/>
</dbReference>
<evidence type="ECO:0000256" key="2">
    <source>
        <dbReference type="ARBA" id="ARBA00023125"/>
    </source>
</evidence>
<organism evidence="6 7">
    <name type="scientific">Gordonia hirsuta DSM 44140 = NBRC 16056</name>
    <dbReference type="NCBI Taxonomy" id="1121927"/>
    <lineage>
        <taxon>Bacteria</taxon>
        <taxon>Bacillati</taxon>
        <taxon>Actinomycetota</taxon>
        <taxon>Actinomycetes</taxon>
        <taxon>Mycobacteriales</taxon>
        <taxon>Gordoniaceae</taxon>
        <taxon>Gordonia</taxon>
    </lineage>
</organism>
<dbReference type="SUPFAM" id="SSF46689">
    <property type="entry name" value="Homeodomain-like"/>
    <property type="match status" value="1"/>
</dbReference>
<accession>L7L8Y7</accession>
<evidence type="ECO:0000256" key="4">
    <source>
        <dbReference type="PROSITE-ProRule" id="PRU00335"/>
    </source>
</evidence>
<dbReference type="FunFam" id="1.10.10.60:FF:000141">
    <property type="entry name" value="TetR family transcriptional regulator"/>
    <property type="match status" value="1"/>
</dbReference>
<dbReference type="InterPro" id="IPR009057">
    <property type="entry name" value="Homeodomain-like_sf"/>
</dbReference>
<feature type="DNA-binding region" description="H-T-H motif" evidence="4">
    <location>
        <begin position="37"/>
        <end position="56"/>
    </location>
</feature>
<keyword evidence="2 4" id="KW-0238">DNA-binding</keyword>
<evidence type="ECO:0000313" key="6">
    <source>
        <dbReference type="EMBL" id="GAC56492.1"/>
    </source>
</evidence>
<keyword evidence="1" id="KW-0805">Transcription regulation</keyword>
<dbReference type="EMBL" id="BANT01000008">
    <property type="protein sequence ID" value="GAC56492.1"/>
    <property type="molecule type" value="Genomic_DNA"/>
</dbReference>
<dbReference type="OrthoDB" id="6077212at2"/>
<evidence type="ECO:0000313" key="7">
    <source>
        <dbReference type="Proteomes" id="UP000053405"/>
    </source>
</evidence>